<keyword evidence="3" id="KW-1185">Reference proteome</keyword>
<dbReference type="Proteomes" id="UP000250235">
    <property type="component" value="Unassembled WGS sequence"/>
</dbReference>
<dbReference type="AlphaFoldDB" id="A0A2Z6ZU49"/>
<sequence length="139" mass="15728">MRACSIAASHHAASVQPAPNVRSGERIRVGQQRLQRRNRARNHRRGRRRICAMYAQGGATSTRTHPPASTGHLRNRLRTASPSSRIQCRTSRMELRPAFASLARPARMSRALMRAIGRRRRAQRRPGGRIHILILDSEN</sequence>
<evidence type="ECO:0000256" key="1">
    <source>
        <dbReference type="SAM" id="MobiDB-lite"/>
    </source>
</evidence>
<proteinExistence type="predicted"/>
<organism evidence="2 3">
    <name type="scientific">Dorcoceras hygrometricum</name>
    <dbReference type="NCBI Taxonomy" id="472368"/>
    <lineage>
        <taxon>Eukaryota</taxon>
        <taxon>Viridiplantae</taxon>
        <taxon>Streptophyta</taxon>
        <taxon>Embryophyta</taxon>
        <taxon>Tracheophyta</taxon>
        <taxon>Spermatophyta</taxon>
        <taxon>Magnoliopsida</taxon>
        <taxon>eudicotyledons</taxon>
        <taxon>Gunneridae</taxon>
        <taxon>Pentapetalae</taxon>
        <taxon>asterids</taxon>
        <taxon>lamiids</taxon>
        <taxon>Lamiales</taxon>
        <taxon>Gesneriaceae</taxon>
        <taxon>Didymocarpoideae</taxon>
        <taxon>Trichosporeae</taxon>
        <taxon>Loxocarpinae</taxon>
        <taxon>Dorcoceras</taxon>
    </lineage>
</organism>
<evidence type="ECO:0000313" key="2">
    <source>
        <dbReference type="EMBL" id="KZT76752.1"/>
    </source>
</evidence>
<reference evidence="2 3" key="1">
    <citation type="journal article" date="2015" name="Proc. Natl. Acad. Sci. U.S.A.">
        <title>The resurrection genome of Boea hygrometrica: A blueprint for survival of dehydration.</title>
        <authorList>
            <person name="Xiao L."/>
            <person name="Yang G."/>
            <person name="Zhang L."/>
            <person name="Yang X."/>
            <person name="Zhao S."/>
            <person name="Ji Z."/>
            <person name="Zhou Q."/>
            <person name="Hu M."/>
            <person name="Wang Y."/>
            <person name="Chen M."/>
            <person name="Xu Y."/>
            <person name="Jin H."/>
            <person name="Xiao X."/>
            <person name="Hu G."/>
            <person name="Bao F."/>
            <person name="Hu Y."/>
            <person name="Wan P."/>
            <person name="Li L."/>
            <person name="Deng X."/>
            <person name="Kuang T."/>
            <person name="Xiang C."/>
            <person name="Zhu J.K."/>
            <person name="Oliver M.J."/>
            <person name="He Y."/>
        </authorList>
    </citation>
    <scope>NUCLEOTIDE SEQUENCE [LARGE SCALE GENOMIC DNA]</scope>
    <source>
        <strain evidence="3">cv. XS01</strain>
    </source>
</reference>
<protein>
    <submittedName>
        <fullName evidence="2">Uncharacterized protein</fullName>
    </submittedName>
</protein>
<accession>A0A2Z6ZU49</accession>
<dbReference type="EMBL" id="KV096417">
    <property type="protein sequence ID" value="KZT76752.1"/>
    <property type="molecule type" value="Genomic_DNA"/>
</dbReference>
<gene>
    <name evidence="2" type="ORF">F511_46224</name>
</gene>
<name>A0A2Z6ZU49_9LAMI</name>
<evidence type="ECO:0000313" key="3">
    <source>
        <dbReference type="Proteomes" id="UP000250235"/>
    </source>
</evidence>
<feature type="region of interest" description="Disordered" evidence="1">
    <location>
        <begin position="1"/>
        <end position="20"/>
    </location>
</feature>